<gene>
    <name evidence="2" type="ORF">DL238_14150</name>
</gene>
<dbReference type="InterPro" id="IPR051606">
    <property type="entry name" value="Polyketide_Oxido-like"/>
</dbReference>
<dbReference type="GO" id="GO:0042602">
    <property type="term" value="F:riboflavin reductase (NADPH) activity"/>
    <property type="evidence" value="ECO:0007669"/>
    <property type="project" value="TreeGrafter"/>
</dbReference>
<sequence>MSTILLFGPTGGVGQEILRQAADRSITVRAAERHWNDDPAPEMEYERREANVLHDDLSSLMEGCDAVVSAIGLPREPKALADPPPLYTEGAVRMVQGMRKAGVARLVVISAAFADRDATVPFWFKAATTPLRRVFRQMAEMERVLRVVEDIEWTAVRPGWLLDRELTRDYQLSEDDLPNGTLRTRRADLADFMLDCAETRDWMHGFPFIARRESDDLESPGALIEEIKGG</sequence>
<dbReference type="InterPro" id="IPR036291">
    <property type="entry name" value="NAD(P)-bd_dom_sf"/>
</dbReference>
<dbReference type="OrthoDB" id="7419852at2"/>
<accession>A0A395LG68</accession>
<dbReference type="InterPro" id="IPR016040">
    <property type="entry name" value="NAD(P)-bd_dom"/>
</dbReference>
<dbReference type="RefSeq" id="WP_115493094.1">
    <property type="nucleotide sequence ID" value="NZ_JACHWW010000002.1"/>
</dbReference>
<dbReference type="GO" id="GO:0004074">
    <property type="term" value="F:biliverdin reductase [NAD(P)H] activity"/>
    <property type="evidence" value="ECO:0007669"/>
    <property type="project" value="TreeGrafter"/>
</dbReference>
<evidence type="ECO:0000313" key="2">
    <source>
        <dbReference type="EMBL" id="RDS75826.1"/>
    </source>
</evidence>
<protein>
    <recommendedName>
        <fullName evidence="1">NAD(P)-binding domain-containing protein</fullName>
    </recommendedName>
</protein>
<dbReference type="EMBL" id="QRBB01000002">
    <property type="protein sequence ID" value="RDS75826.1"/>
    <property type="molecule type" value="Genomic_DNA"/>
</dbReference>
<dbReference type="Gene3D" id="3.40.50.720">
    <property type="entry name" value="NAD(P)-binding Rossmann-like Domain"/>
    <property type="match status" value="1"/>
</dbReference>
<evidence type="ECO:0000259" key="1">
    <source>
        <dbReference type="Pfam" id="PF13460"/>
    </source>
</evidence>
<keyword evidence="3" id="KW-1185">Reference proteome</keyword>
<dbReference type="AlphaFoldDB" id="A0A395LG68"/>
<dbReference type="Proteomes" id="UP000254101">
    <property type="component" value="Unassembled WGS sequence"/>
</dbReference>
<dbReference type="PANTHER" id="PTHR43355">
    <property type="entry name" value="FLAVIN REDUCTASE (NADPH)"/>
    <property type="match status" value="1"/>
</dbReference>
<proteinExistence type="predicted"/>
<comment type="caution">
    <text evidence="2">The sequence shown here is derived from an EMBL/GenBank/DDBJ whole genome shotgun (WGS) entry which is preliminary data.</text>
</comment>
<name>A0A395LG68_9SPHN</name>
<feature type="domain" description="NAD(P)-binding" evidence="1">
    <location>
        <begin position="8"/>
        <end position="198"/>
    </location>
</feature>
<dbReference type="PANTHER" id="PTHR43355:SF2">
    <property type="entry name" value="FLAVIN REDUCTASE (NADPH)"/>
    <property type="match status" value="1"/>
</dbReference>
<organism evidence="2 3">
    <name type="scientific">Alteriqipengyuania lutimaris</name>
    <dbReference type="NCBI Taxonomy" id="1538146"/>
    <lineage>
        <taxon>Bacteria</taxon>
        <taxon>Pseudomonadati</taxon>
        <taxon>Pseudomonadota</taxon>
        <taxon>Alphaproteobacteria</taxon>
        <taxon>Sphingomonadales</taxon>
        <taxon>Erythrobacteraceae</taxon>
        <taxon>Alteriqipengyuania</taxon>
    </lineage>
</organism>
<dbReference type="SUPFAM" id="SSF51735">
    <property type="entry name" value="NAD(P)-binding Rossmann-fold domains"/>
    <property type="match status" value="1"/>
</dbReference>
<evidence type="ECO:0000313" key="3">
    <source>
        <dbReference type="Proteomes" id="UP000254101"/>
    </source>
</evidence>
<dbReference type="Pfam" id="PF13460">
    <property type="entry name" value="NAD_binding_10"/>
    <property type="match status" value="1"/>
</dbReference>
<reference evidence="2 3" key="1">
    <citation type="submission" date="2018-07" db="EMBL/GenBank/DDBJ databases">
        <title>Erythrobacter nanhaiensis sp. nov., a novel member of the genus Erythrobacter isolated from the South China Sea.</title>
        <authorList>
            <person name="Chen X."/>
            <person name="Liu J."/>
        </authorList>
    </citation>
    <scope>NUCLEOTIDE SEQUENCE [LARGE SCALE GENOMIC DNA]</scope>
    <source>
        <strain evidence="2 3">S-5</strain>
    </source>
</reference>